<dbReference type="EMBL" id="CXWC01000010">
    <property type="protein sequence ID" value="CTQ70916.1"/>
    <property type="molecule type" value="Genomic_DNA"/>
</dbReference>
<keyword evidence="4" id="KW-1185">Reference proteome</keyword>
<dbReference type="RefSeq" id="WP_055113497.1">
    <property type="nucleotide sequence ID" value="NZ_CXWA01000001.1"/>
</dbReference>
<name>A0A0M7A937_9HYPH</name>
<evidence type="ECO:0000256" key="1">
    <source>
        <dbReference type="SAM" id="SignalP"/>
    </source>
</evidence>
<feature type="signal peptide" evidence="1">
    <location>
        <begin position="1"/>
        <end position="22"/>
    </location>
</feature>
<feature type="chain" id="PRO_5009787975" evidence="1">
    <location>
        <begin position="23"/>
        <end position="278"/>
    </location>
</feature>
<sequence>MNRRFFAAILAAALIGSATVQSASGEDRFIVVQSTTSTQNSGLFDEILPEFQEKSGIEVRVVAVGTGQAIRNAANGDGDVLLVHSKPSEEKFVADGLGVSRADVMYNDFVIVGPDADPAGIAGGRDVIAALKAIAKGAAPFASRGDDSGTHKAELRLWKAADIDAGAESGSWYRETGSGMGATLNTGIGMDAYIMTDRATWIAFGNKGSHQILVEGDPRMFNQYGVILVSPKIHPHVKAEMAQTFIDWLLSREGQQAIAGYKVDGQQLFFPNANDGSS</sequence>
<dbReference type="STRING" id="311410.LA5095_01458"/>
<accession>A0A0M7A937</accession>
<feature type="domain" description="PBP" evidence="2">
    <location>
        <begin position="22"/>
        <end position="253"/>
    </location>
</feature>
<reference evidence="4" key="1">
    <citation type="submission" date="2015-07" db="EMBL/GenBank/DDBJ databases">
        <authorList>
            <person name="Rodrigo-Torres Lidia"/>
            <person name="Arahal R.David."/>
        </authorList>
    </citation>
    <scope>NUCLEOTIDE SEQUENCE [LARGE SCALE GENOMIC DNA]</scope>
    <source>
        <strain evidence="4">CECT 5096</strain>
    </source>
</reference>
<dbReference type="Gene3D" id="3.40.190.10">
    <property type="entry name" value="Periplasmic binding protein-like II"/>
    <property type="match status" value="2"/>
</dbReference>
<dbReference type="InterPro" id="IPR024370">
    <property type="entry name" value="PBP_domain"/>
</dbReference>
<dbReference type="InterPro" id="IPR052738">
    <property type="entry name" value="ABC-Tungstate_binding"/>
</dbReference>
<dbReference type="AlphaFoldDB" id="A0A0M7A937"/>
<dbReference type="GeneID" id="97670085"/>
<protein>
    <submittedName>
        <fullName evidence="3">ABC-type thiamine transport system, periplasmic component</fullName>
    </submittedName>
</protein>
<dbReference type="Proteomes" id="UP000049983">
    <property type="component" value="Unassembled WGS sequence"/>
</dbReference>
<organism evidence="3 4">
    <name type="scientific">Roseibium album</name>
    <dbReference type="NCBI Taxonomy" id="311410"/>
    <lineage>
        <taxon>Bacteria</taxon>
        <taxon>Pseudomonadati</taxon>
        <taxon>Pseudomonadota</taxon>
        <taxon>Alphaproteobacteria</taxon>
        <taxon>Hyphomicrobiales</taxon>
        <taxon>Stappiaceae</taxon>
        <taxon>Roseibium</taxon>
    </lineage>
</organism>
<dbReference type="Pfam" id="PF12849">
    <property type="entry name" value="PBP_like_2"/>
    <property type="match status" value="1"/>
</dbReference>
<evidence type="ECO:0000313" key="4">
    <source>
        <dbReference type="Proteomes" id="UP000049983"/>
    </source>
</evidence>
<evidence type="ECO:0000313" key="3">
    <source>
        <dbReference type="EMBL" id="CTQ70916.1"/>
    </source>
</evidence>
<dbReference type="SUPFAM" id="SSF53850">
    <property type="entry name" value="Periplasmic binding protein-like II"/>
    <property type="match status" value="1"/>
</dbReference>
<keyword evidence="1" id="KW-0732">Signal</keyword>
<proteinExistence type="predicted"/>
<dbReference type="OrthoDB" id="186379at2"/>
<evidence type="ECO:0000259" key="2">
    <source>
        <dbReference type="Pfam" id="PF12849"/>
    </source>
</evidence>
<gene>
    <name evidence="3" type="ORF">LA5096_02713</name>
</gene>
<dbReference type="PANTHER" id="PTHR37945">
    <property type="entry name" value="EXTRACELLULAR TUNGSTATE BINDING PROTEIN"/>
    <property type="match status" value="1"/>
</dbReference>
<dbReference type="PANTHER" id="PTHR37945:SF1">
    <property type="entry name" value="EXTRACELLULAR TUNGSTATE BINDING PROTEIN"/>
    <property type="match status" value="1"/>
</dbReference>